<dbReference type="AlphaFoldDB" id="A0A9X2AVN6"/>
<evidence type="ECO:0000256" key="7">
    <source>
        <dbReference type="ARBA" id="ARBA00023326"/>
    </source>
</evidence>
<dbReference type="NCBIfam" id="NF008305">
    <property type="entry name" value="PRK11097.1"/>
    <property type="match status" value="1"/>
</dbReference>
<organism evidence="8 9">
    <name type="scientific">Vibrio gelatinilyticus</name>
    <dbReference type="NCBI Taxonomy" id="2893468"/>
    <lineage>
        <taxon>Bacteria</taxon>
        <taxon>Pseudomonadati</taxon>
        <taxon>Pseudomonadota</taxon>
        <taxon>Gammaproteobacteria</taxon>
        <taxon>Vibrionales</taxon>
        <taxon>Vibrionaceae</taxon>
        <taxon>Vibrio</taxon>
    </lineage>
</organism>
<protein>
    <recommendedName>
        <fullName evidence="3">cellulase</fullName>
        <ecNumber evidence="3">3.2.1.4</ecNumber>
    </recommendedName>
</protein>
<dbReference type="RefSeq" id="WP_244356137.1">
    <property type="nucleotide sequence ID" value="NZ_JAJNNZ010000004.1"/>
</dbReference>
<comment type="catalytic activity">
    <reaction evidence="1">
        <text>Endohydrolysis of (1-&gt;4)-beta-D-glucosidic linkages in cellulose, lichenin and cereal beta-D-glucans.</text>
        <dbReference type="EC" id="3.2.1.4"/>
    </reaction>
</comment>
<comment type="caution">
    <text evidence="8">The sequence shown here is derived from an EMBL/GenBank/DDBJ whole genome shotgun (WGS) entry which is preliminary data.</text>
</comment>
<dbReference type="InterPro" id="IPR012341">
    <property type="entry name" value="6hp_glycosidase-like_sf"/>
</dbReference>
<evidence type="ECO:0000256" key="5">
    <source>
        <dbReference type="ARBA" id="ARBA00023001"/>
    </source>
</evidence>
<dbReference type="EMBL" id="JAJNNZ010000004">
    <property type="protein sequence ID" value="MCJ2376525.1"/>
    <property type="molecule type" value="Genomic_DNA"/>
</dbReference>
<evidence type="ECO:0000256" key="6">
    <source>
        <dbReference type="ARBA" id="ARBA00023295"/>
    </source>
</evidence>
<dbReference type="SUPFAM" id="SSF48208">
    <property type="entry name" value="Six-hairpin glycosidases"/>
    <property type="match status" value="1"/>
</dbReference>
<sequence>MRTLIFFLTSLSFCSHAQEKACSWEDWEQFKSSYVIDDGRVVDGSDERSITTSEGQSYALFFALIANDKNSFDELYGWTQSYLAKGDLTGHLPAWLWGNHDQKAIVLDDNSASDSDLWIAYTLIEAGRLWDDTYYSNVGYFLAMRIMREETISYPEGKRQLLPAPYGFVFEDGSSKLNPSYLPLFILRRFSTGFTDVRWTELQNSSVELLSMTQNKGFSPDWVKYDGESVDYDKTVTAIGSYNAIRTYLWAGMLHPEDPNFSILIKSLQPMLEATKNNRNIAPLTVDTSNGEYSGNGPIGFSASLIPLAVASGERELAEALYKNVQSELRINTQDHYYNNVLSLFAKGWFEDRYKFSPDGKLVPKWKQEQCQ</sequence>
<dbReference type="InterPro" id="IPR008928">
    <property type="entry name" value="6-hairpin_glycosidase_sf"/>
</dbReference>
<keyword evidence="6 8" id="KW-0326">Glycosidase</keyword>
<keyword evidence="7" id="KW-0624">Polysaccharide degradation</keyword>
<keyword evidence="4 8" id="KW-0378">Hydrolase</keyword>
<dbReference type="GO" id="GO:0008810">
    <property type="term" value="F:cellulase activity"/>
    <property type="evidence" value="ECO:0007669"/>
    <property type="project" value="UniProtKB-EC"/>
</dbReference>
<evidence type="ECO:0000313" key="8">
    <source>
        <dbReference type="EMBL" id="MCJ2376525.1"/>
    </source>
</evidence>
<keyword evidence="9" id="KW-1185">Reference proteome</keyword>
<evidence type="ECO:0000313" key="9">
    <source>
        <dbReference type="Proteomes" id="UP001139488"/>
    </source>
</evidence>
<evidence type="ECO:0000256" key="4">
    <source>
        <dbReference type="ARBA" id="ARBA00022801"/>
    </source>
</evidence>
<accession>A0A9X2AVN6</accession>
<keyword evidence="7" id="KW-0119">Carbohydrate metabolism</keyword>
<dbReference type="InterPro" id="IPR002037">
    <property type="entry name" value="Glyco_hydro_8"/>
</dbReference>
<keyword evidence="5" id="KW-0136">Cellulose degradation</keyword>
<dbReference type="Pfam" id="PF01270">
    <property type="entry name" value="Glyco_hydro_8"/>
    <property type="match status" value="1"/>
</dbReference>
<dbReference type="EC" id="3.2.1.4" evidence="3"/>
<dbReference type="PRINTS" id="PR00735">
    <property type="entry name" value="GLHYDRLASE8"/>
</dbReference>
<evidence type="ECO:0000256" key="2">
    <source>
        <dbReference type="ARBA" id="ARBA00009209"/>
    </source>
</evidence>
<dbReference type="Proteomes" id="UP001139488">
    <property type="component" value="Unassembled WGS sequence"/>
</dbReference>
<gene>
    <name evidence="8" type="primary">bcsZ</name>
    <name evidence="8" type="ORF">LNL84_06715</name>
</gene>
<dbReference type="GO" id="GO:0030245">
    <property type="term" value="P:cellulose catabolic process"/>
    <property type="evidence" value="ECO:0007669"/>
    <property type="project" value="UniProtKB-KW"/>
</dbReference>
<comment type="similarity">
    <text evidence="2">Belongs to the glycosyl hydrolase 8 (cellulase D) family.</text>
</comment>
<evidence type="ECO:0000256" key="3">
    <source>
        <dbReference type="ARBA" id="ARBA00012601"/>
    </source>
</evidence>
<name>A0A9X2AVN6_9VIBR</name>
<evidence type="ECO:0000256" key="1">
    <source>
        <dbReference type="ARBA" id="ARBA00000966"/>
    </source>
</evidence>
<dbReference type="Gene3D" id="1.50.10.10">
    <property type="match status" value="1"/>
</dbReference>
<proteinExistence type="inferred from homology"/>
<reference evidence="8" key="1">
    <citation type="submission" date="2021-11" db="EMBL/GenBank/DDBJ databases">
        <title>Vibrio ZSDE26 sp. nov. and Vibrio ZSDZ34 sp. nov., isolated from coastal seawater in Qingdao.</title>
        <authorList>
            <person name="Zhang P."/>
        </authorList>
    </citation>
    <scope>NUCLEOTIDE SEQUENCE</scope>
    <source>
        <strain evidence="8">ZSDZ34</strain>
    </source>
</reference>